<name>A0A2P4T2S7_BAMTH</name>
<dbReference type="Proteomes" id="UP000237246">
    <property type="component" value="Unassembled WGS sequence"/>
</dbReference>
<evidence type="ECO:0000313" key="1">
    <source>
        <dbReference type="EMBL" id="POI30669.1"/>
    </source>
</evidence>
<proteinExistence type="predicted"/>
<dbReference type="EMBL" id="PPHD01010980">
    <property type="protein sequence ID" value="POI30669.1"/>
    <property type="molecule type" value="Genomic_DNA"/>
</dbReference>
<comment type="caution">
    <text evidence="1">The sequence shown here is derived from an EMBL/GenBank/DDBJ whole genome shotgun (WGS) entry which is preliminary data.</text>
</comment>
<evidence type="ECO:0000313" key="2">
    <source>
        <dbReference type="Proteomes" id="UP000237246"/>
    </source>
</evidence>
<organism evidence="1 2">
    <name type="scientific">Bambusicola thoracicus</name>
    <name type="common">Chinese bamboo-partridge</name>
    <name type="synonym">Perdix thoracica</name>
    <dbReference type="NCBI Taxonomy" id="9083"/>
    <lineage>
        <taxon>Eukaryota</taxon>
        <taxon>Metazoa</taxon>
        <taxon>Chordata</taxon>
        <taxon>Craniata</taxon>
        <taxon>Vertebrata</taxon>
        <taxon>Euteleostomi</taxon>
        <taxon>Archelosauria</taxon>
        <taxon>Archosauria</taxon>
        <taxon>Dinosauria</taxon>
        <taxon>Saurischia</taxon>
        <taxon>Theropoda</taxon>
        <taxon>Coelurosauria</taxon>
        <taxon>Aves</taxon>
        <taxon>Neognathae</taxon>
        <taxon>Galloanserae</taxon>
        <taxon>Galliformes</taxon>
        <taxon>Phasianidae</taxon>
        <taxon>Perdicinae</taxon>
        <taxon>Bambusicola</taxon>
    </lineage>
</organism>
<gene>
    <name evidence="1" type="ORF">CIB84_005580</name>
</gene>
<accession>A0A2P4T2S7</accession>
<protein>
    <submittedName>
        <fullName evidence="1">Uncharacterized protein</fullName>
    </submittedName>
</protein>
<dbReference type="AlphaFoldDB" id="A0A2P4T2S7"/>
<sequence>MAHGFLSVMDVLEDITRTLLENKNKSARDLTDSARSPLEAFPWTCRTEIGRLCAIPKCYFSCCVTALEVQDRAPWQREESTKEEPTEAIMKLLDIAANFVLCSLAASIVTKQW</sequence>
<keyword evidence="2" id="KW-1185">Reference proteome</keyword>
<reference evidence="1 2" key="1">
    <citation type="submission" date="2018-01" db="EMBL/GenBank/DDBJ databases">
        <title>Comparison of the Chinese Bamboo Partridge and Red Junglefowl genome sequences highlights the importance of demography in genome evolution.</title>
        <authorList>
            <person name="Tiley G.P."/>
            <person name="Kimball R.T."/>
            <person name="Braun E.L."/>
            <person name="Burleigh J.G."/>
        </authorList>
    </citation>
    <scope>NUCLEOTIDE SEQUENCE [LARGE SCALE GENOMIC DNA]</scope>
    <source>
        <strain evidence="1">RTK389</strain>
        <tissue evidence="1">Blood</tissue>
    </source>
</reference>